<dbReference type="PANTHER" id="PTHR43792">
    <property type="entry name" value="GNAT FAMILY, PUTATIVE (AFU_ORTHOLOGUE AFUA_3G00765)-RELATED-RELATED"/>
    <property type="match status" value="1"/>
</dbReference>
<keyword evidence="2" id="KW-0808">Transferase</keyword>
<dbReference type="EMBL" id="JACHVQ010000002">
    <property type="protein sequence ID" value="MBB2892863.1"/>
    <property type="molecule type" value="Genomic_DNA"/>
</dbReference>
<organism evidence="2 3">
    <name type="scientific">Flexivirga oryzae</name>
    <dbReference type="NCBI Taxonomy" id="1794944"/>
    <lineage>
        <taxon>Bacteria</taxon>
        <taxon>Bacillati</taxon>
        <taxon>Actinomycetota</taxon>
        <taxon>Actinomycetes</taxon>
        <taxon>Micrococcales</taxon>
        <taxon>Dermacoccaceae</taxon>
        <taxon>Flexivirga</taxon>
    </lineage>
</organism>
<proteinExistence type="predicted"/>
<dbReference type="GO" id="GO:0016747">
    <property type="term" value="F:acyltransferase activity, transferring groups other than amino-acyl groups"/>
    <property type="evidence" value="ECO:0007669"/>
    <property type="project" value="InterPro"/>
</dbReference>
<accession>A0A839N9K4</accession>
<dbReference type="RefSeq" id="WP_183321256.1">
    <property type="nucleotide sequence ID" value="NZ_JACHVQ010000002.1"/>
</dbReference>
<dbReference type="Gene3D" id="3.40.630.30">
    <property type="match status" value="1"/>
</dbReference>
<dbReference type="InterPro" id="IPR051531">
    <property type="entry name" value="N-acetyltransferase"/>
</dbReference>
<evidence type="ECO:0000313" key="3">
    <source>
        <dbReference type="Proteomes" id="UP000559182"/>
    </source>
</evidence>
<dbReference type="Proteomes" id="UP000559182">
    <property type="component" value="Unassembled WGS sequence"/>
</dbReference>
<dbReference type="PROSITE" id="PS51186">
    <property type="entry name" value="GNAT"/>
    <property type="match status" value="1"/>
</dbReference>
<keyword evidence="3" id="KW-1185">Reference proteome</keyword>
<feature type="domain" description="N-acetyltransferase" evidence="1">
    <location>
        <begin position="21"/>
        <end position="189"/>
    </location>
</feature>
<protein>
    <submittedName>
        <fullName evidence="2">RimJ/RimL family protein N-acetyltransferase</fullName>
    </submittedName>
</protein>
<dbReference type="AlphaFoldDB" id="A0A839N9K4"/>
<dbReference type="PANTHER" id="PTHR43792:SF16">
    <property type="entry name" value="N-ACETYLTRANSFERASE DOMAIN-CONTAINING PROTEIN"/>
    <property type="match status" value="1"/>
</dbReference>
<comment type="caution">
    <text evidence="2">The sequence shown here is derived from an EMBL/GenBank/DDBJ whole genome shotgun (WGS) entry which is preliminary data.</text>
</comment>
<dbReference type="InterPro" id="IPR016181">
    <property type="entry name" value="Acyl_CoA_acyltransferase"/>
</dbReference>
<dbReference type="Pfam" id="PF13302">
    <property type="entry name" value="Acetyltransf_3"/>
    <property type="match status" value="1"/>
</dbReference>
<evidence type="ECO:0000313" key="2">
    <source>
        <dbReference type="EMBL" id="MBB2892863.1"/>
    </source>
</evidence>
<name>A0A839N9K4_9MICO</name>
<gene>
    <name evidence="2" type="ORF">FHU39_002881</name>
</gene>
<dbReference type="InterPro" id="IPR000182">
    <property type="entry name" value="GNAT_dom"/>
</dbReference>
<dbReference type="SUPFAM" id="SSF55729">
    <property type="entry name" value="Acyl-CoA N-acyltransferases (Nat)"/>
    <property type="match status" value="1"/>
</dbReference>
<sequence>MPQPVLRTERLVMVPLSDGHLELEVQLDADAEVLKYLWKRPRSRAEVTASHGERMQLGREVDGLGYWVAFRRTDGKDTAGAEFIGLMMLPPDHPEDRPVTADAAALGYRIARKHWRQGFASEAAGELLRHAFETVGVPRVVADTMAVNTGSRAVLARVGMRYVRTHFVEFDDPLPGTDQGEVLYQITRKEWRSRH</sequence>
<evidence type="ECO:0000259" key="1">
    <source>
        <dbReference type="PROSITE" id="PS51186"/>
    </source>
</evidence>
<reference evidence="2 3" key="1">
    <citation type="submission" date="2020-08" db="EMBL/GenBank/DDBJ databases">
        <title>Sequencing the genomes of 1000 actinobacteria strains.</title>
        <authorList>
            <person name="Klenk H.-P."/>
        </authorList>
    </citation>
    <scope>NUCLEOTIDE SEQUENCE [LARGE SCALE GENOMIC DNA]</scope>
    <source>
        <strain evidence="2 3">DSM 105369</strain>
    </source>
</reference>